<evidence type="ECO:0000313" key="3">
    <source>
        <dbReference type="Proteomes" id="UP000179221"/>
    </source>
</evidence>
<sequence>MVSLSKKFQDFKEGFFQGLGWSFGATVGFVLVSIILFLVVKALGGLPLIGKWIADIVAETNIQLLRRNPWIAR</sequence>
<dbReference type="AlphaFoldDB" id="A0A1F7YJE7"/>
<feature type="transmembrane region" description="Helical" evidence="1">
    <location>
        <begin position="20"/>
        <end position="40"/>
    </location>
</feature>
<gene>
    <name evidence="2" type="ORF">A2628_01135</name>
</gene>
<comment type="caution">
    <text evidence="2">The sequence shown here is derived from an EMBL/GenBank/DDBJ whole genome shotgun (WGS) entry which is preliminary data.</text>
</comment>
<keyword evidence="1" id="KW-0812">Transmembrane</keyword>
<name>A0A1F7YJE7_9BACT</name>
<organism evidence="2 3">
    <name type="scientific">Candidatus Woesebacteria bacterium RIFCSPHIGHO2_01_FULL_40_22</name>
    <dbReference type="NCBI Taxonomy" id="1802499"/>
    <lineage>
        <taxon>Bacteria</taxon>
        <taxon>Candidatus Woeseibacteriota</taxon>
    </lineage>
</organism>
<proteinExistence type="predicted"/>
<accession>A0A1F7YJE7</accession>
<keyword evidence="1" id="KW-1133">Transmembrane helix</keyword>
<dbReference type="EMBL" id="MGGL01000004">
    <property type="protein sequence ID" value="OGM27392.1"/>
    <property type="molecule type" value="Genomic_DNA"/>
</dbReference>
<evidence type="ECO:0000256" key="1">
    <source>
        <dbReference type="SAM" id="Phobius"/>
    </source>
</evidence>
<evidence type="ECO:0000313" key="2">
    <source>
        <dbReference type="EMBL" id="OGM27392.1"/>
    </source>
</evidence>
<reference evidence="2 3" key="1">
    <citation type="journal article" date="2016" name="Nat. Commun.">
        <title>Thousands of microbial genomes shed light on interconnected biogeochemical processes in an aquifer system.</title>
        <authorList>
            <person name="Anantharaman K."/>
            <person name="Brown C.T."/>
            <person name="Hug L.A."/>
            <person name="Sharon I."/>
            <person name="Castelle C.J."/>
            <person name="Probst A.J."/>
            <person name="Thomas B.C."/>
            <person name="Singh A."/>
            <person name="Wilkins M.J."/>
            <person name="Karaoz U."/>
            <person name="Brodie E.L."/>
            <person name="Williams K.H."/>
            <person name="Hubbard S.S."/>
            <person name="Banfield J.F."/>
        </authorList>
    </citation>
    <scope>NUCLEOTIDE SEQUENCE [LARGE SCALE GENOMIC DNA]</scope>
</reference>
<protein>
    <submittedName>
        <fullName evidence="2">Uncharacterized protein</fullName>
    </submittedName>
</protein>
<dbReference type="InterPro" id="IPR043723">
    <property type="entry name" value="DUF5665"/>
</dbReference>
<dbReference type="Pfam" id="PF18910">
    <property type="entry name" value="DUF5665"/>
    <property type="match status" value="1"/>
</dbReference>
<dbReference type="Proteomes" id="UP000179221">
    <property type="component" value="Unassembled WGS sequence"/>
</dbReference>
<keyword evidence="1" id="KW-0472">Membrane</keyword>